<dbReference type="PANTHER" id="PTHR10210:SF41">
    <property type="entry name" value="RIBOSE-PHOSPHATE PYROPHOSPHOKINASE 1, CHLOROPLASTIC"/>
    <property type="match status" value="1"/>
</dbReference>
<dbReference type="EMBL" id="FQVB01000016">
    <property type="protein sequence ID" value="SHF36495.1"/>
    <property type="molecule type" value="Genomic_DNA"/>
</dbReference>
<dbReference type="GO" id="GO:0004749">
    <property type="term" value="F:ribose phosphate diphosphokinase activity"/>
    <property type="evidence" value="ECO:0007669"/>
    <property type="project" value="UniProtKB-UniRule"/>
</dbReference>
<dbReference type="InterPro" id="IPR029099">
    <property type="entry name" value="Pribosyltran_N"/>
</dbReference>
<keyword evidence="2 12" id="KW-0808">Transferase</keyword>
<dbReference type="SUPFAM" id="SSF53271">
    <property type="entry name" value="PRTase-like"/>
    <property type="match status" value="1"/>
</dbReference>
<comment type="cofactor">
    <cofactor evidence="12">
        <name>Mg(2+)</name>
        <dbReference type="ChEBI" id="CHEBI:18420"/>
    </cofactor>
    <text evidence="12">Binds 2 Mg(2+) ions per subunit.</text>
</comment>
<keyword evidence="7 12" id="KW-0067">ATP-binding</keyword>
<keyword evidence="6 12" id="KW-0418">Kinase</keyword>
<keyword evidence="5 12" id="KW-0547">Nucleotide-binding</keyword>
<dbReference type="CDD" id="cd06223">
    <property type="entry name" value="PRTases_typeI"/>
    <property type="match status" value="1"/>
</dbReference>
<dbReference type="InterPro" id="IPR037515">
    <property type="entry name" value="Rib-P_diPkinase_bac"/>
</dbReference>
<evidence type="ECO:0000256" key="4">
    <source>
        <dbReference type="ARBA" id="ARBA00022727"/>
    </source>
</evidence>
<keyword evidence="8 12" id="KW-0460">Magnesium</keyword>
<dbReference type="NCBIfam" id="NF002320">
    <property type="entry name" value="PRK01259.1"/>
    <property type="match status" value="1"/>
</dbReference>
<feature type="domain" description="Ribose-phosphate pyrophosphokinase N-terminal" evidence="13">
    <location>
        <begin position="6"/>
        <end position="122"/>
    </location>
</feature>
<dbReference type="Pfam" id="PF14572">
    <property type="entry name" value="Pribosyl_synth"/>
    <property type="match status" value="1"/>
</dbReference>
<comment type="subcellular location">
    <subcellularLocation>
        <location evidence="12">Cytoplasm</location>
    </subcellularLocation>
</comment>
<evidence type="ECO:0000313" key="15">
    <source>
        <dbReference type="Proteomes" id="UP000184076"/>
    </source>
</evidence>
<dbReference type="GO" id="GO:0016301">
    <property type="term" value="F:kinase activity"/>
    <property type="evidence" value="ECO:0007669"/>
    <property type="project" value="UniProtKB-KW"/>
</dbReference>
<dbReference type="GO" id="GO:0000287">
    <property type="term" value="F:magnesium ion binding"/>
    <property type="evidence" value="ECO:0007669"/>
    <property type="project" value="UniProtKB-UniRule"/>
</dbReference>
<evidence type="ECO:0000256" key="1">
    <source>
        <dbReference type="ARBA" id="ARBA00004996"/>
    </source>
</evidence>
<keyword evidence="15" id="KW-1185">Reference proteome</keyword>
<dbReference type="Proteomes" id="UP000184076">
    <property type="component" value="Unassembled WGS sequence"/>
</dbReference>
<keyword evidence="12" id="KW-0963">Cytoplasm</keyword>
<feature type="active site" evidence="12">
    <location>
        <position position="194"/>
    </location>
</feature>
<dbReference type="RefSeq" id="WP_073038682.1">
    <property type="nucleotide sequence ID" value="NZ_FQVB01000016.1"/>
</dbReference>
<comment type="subunit">
    <text evidence="12">Homohexamer.</text>
</comment>
<dbReference type="STRING" id="1121391.SAMN02745206_01822"/>
<dbReference type="GO" id="GO:0002189">
    <property type="term" value="C:ribose phosphate diphosphokinase complex"/>
    <property type="evidence" value="ECO:0007669"/>
    <property type="project" value="TreeGrafter"/>
</dbReference>
<dbReference type="InterPro" id="IPR029057">
    <property type="entry name" value="PRTase-like"/>
</dbReference>
<feature type="binding site" evidence="12">
    <location>
        <begin position="39"/>
        <end position="41"/>
    </location>
    <ligand>
        <name>ATP</name>
        <dbReference type="ChEBI" id="CHEBI:30616"/>
    </ligand>
</feature>
<feature type="binding site" evidence="12">
    <location>
        <position position="196"/>
    </location>
    <ligand>
        <name>D-ribose 5-phosphate</name>
        <dbReference type="ChEBI" id="CHEBI:78346"/>
    </ligand>
</feature>
<dbReference type="FunFam" id="3.40.50.2020:FF:000001">
    <property type="entry name" value="Ribose-phosphate pyrophosphokinase"/>
    <property type="match status" value="1"/>
</dbReference>
<feature type="binding site" evidence="12">
    <location>
        <begin position="98"/>
        <end position="99"/>
    </location>
    <ligand>
        <name>ATP</name>
        <dbReference type="ChEBI" id="CHEBI:30616"/>
    </ligand>
</feature>
<keyword evidence="4 12" id="KW-0545">Nucleotide biosynthesis</keyword>
<sequence>MATYGLKIFSGNSNPELAQKICQSLEIPLGRALVSTFSDGEIRVEIGENVRGADVFVVQSGAPPVNDHLMELLVMIDALKRASARRITAVIPYYSYSRQDRKNKPRVPITARLVADLITSVGTHRILTMDLHAGQIQGFFDIPVDNLYASPILLPYIREHFNHDLVIVSPDAGGVPRARAYAQRLPADLALIDKRRVNVNEAEVMNIIGEVEGKTAIILDDMADTAGTLVEATKAILERGAREVHACVTHPILSGPAVERIEKSELKSLVVTDTLPLRPQAAHCEKIKVVSAARLFSQAIKSIHNEDSISSLFEIQH</sequence>
<keyword evidence="3 12" id="KW-0479">Metal-binding</keyword>
<evidence type="ECO:0000256" key="6">
    <source>
        <dbReference type="ARBA" id="ARBA00022777"/>
    </source>
</evidence>
<dbReference type="InterPro" id="IPR000842">
    <property type="entry name" value="PRib_PP_synth_CS"/>
</dbReference>
<evidence type="ECO:0000256" key="2">
    <source>
        <dbReference type="ARBA" id="ARBA00022679"/>
    </source>
</evidence>
<dbReference type="AlphaFoldDB" id="A0A1M5B1Z2"/>
<dbReference type="GO" id="GO:0009156">
    <property type="term" value="P:ribonucleoside monophosphate biosynthetic process"/>
    <property type="evidence" value="ECO:0007669"/>
    <property type="project" value="InterPro"/>
</dbReference>
<name>A0A1M5B1Z2_9BACT</name>
<evidence type="ECO:0000256" key="3">
    <source>
        <dbReference type="ARBA" id="ARBA00022723"/>
    </source>
</evidence>
<dbReference type="UniPathway" id="UPA00087">
    <property type="reaction ID" value="UER00172"/>
</dbReference>
<comment type="pathway">
    <text evidence="1 12">Metabolic intermediate biosynthesis; 5-phospho-alpha-D-ribose 1-diphosphate biosynthesis; 5-phospho-alpha-D-ribose 1-diphosphate from D-ribose 5-phosphate (route I): step 1/1.</text>
</comment>
<feature type="binding site" evidence="12">
    <location>
        <position position="220"/>
    </location>
    <ligand>
        <name>D-ribose 5-phosphate</name>
        <dbReference type="ChEBI" id="CHEBI:78346"/>
    </ligand>
</feature>
<dbReference type="PROSITE" id="PS00114">
    <property type="entry name" value="PRPP_SYNTHASE"/>
    <property type="match status" value="1"/>
</dbReference>
<dbReference type="OrthoDB" id="9777067at2"/>
<reference evidence="15" key="1">
    <citation type="submission" date="2016-11" db="EMBL/GenBank/DDBJ databases">
        <authorList>
            <person name="Varghese N."/>
            <person name="Submissions S."/>
        </authorList>
    </citation>
    <scope>NUCLEOTIDE SEQUENCE [LARGE SCALE GENOMIC DNA]</scope>
    <source>
        <strain evidence="15">DSM 9756</strain>
    </source>
</reference>
<accession>A0A1M5B1Z2</accession>
<dbReference type="InterPro" id="IPR000836">
    <property type="entry name" value="PRTase_dom"/>
</dbReference>
<evidence type="ECO:0000313" key="14">
    <source>
        <dbReference type="EMBL" id="SHF36495.1"/>
    </source>
</evidence>
<proteinExistence type="inferred from homology"/>
<protein>
    <recommendedName>
        <fullName evidence="12">Ribose-phosphate pyrophosphokinase</fullName>
        <shortName evidence="12">RPPK</shortName>
        <ecNumber evidence="12">2.7.6.1</ecNumber>
    </recommendedName>
    <alternativeName>
        <fullName evidence="12">5-phospho-D-ribosyl alpha-1-diphosphate synthase</fullName>
    </alternativeName>
    <alternativeName>
        <fullName evidence="12">Phosphoribosyl diphosphate synthase</fullName>
    </alternativeName>
    <alternativeName>
        <fullName evidence="12">Phosphoribosyl pyrophosphate synthase</fullName>
        <shortName evidence="12">P-Rib-PP synthase</shortName>
        <shortName evidence="12">PRPP synthase</shortName>
        <shortName evidence="12">PRPPase</shortName>
    </alternativeName>
</protein>
<dbReference type="PANTHER" id="PTHR10210">
    <property type="entry name" value="RIBOSE-PHOSPHATE DIPHOSPHOKINASE FAMILY MEMBER"/>
    <property type="match status" value="1"/>
</dbReference>
<comment type="catalytic activity">
    <reaction evidence="9 12">
        <text>D-ribose 5-phosphate + ATP = 5-phospho-alpha-D-ribose 1-diphosphate + AMP + H(+)</text>
        <dbReference type="Rhea" id="RHEA:15609"/>
        <dbReference type="ChEBI" id="CHEBI:15378"/>
        <dbReference type="ChEBI" id="CHEBI:30616"/>
        <dbReference type="ChEBI" id="CHEBI:58017"/>
        <dbReference type="ChEBI" id="CHEBI:78346"/>
        <dbReference type="ChEBI" id="CHEBI:456215"/>
        <dbReference type="EC" id="2.7.6.1"/>
    </reaction>
</comment>
<organism evidence="14 15">
    <name type="scientific">Desulfacinum infernum DSM 9756</name>
    <dbReference type="NCBI Taxonomy" id="1121391"/>
    <lineage>
        <taxon>Bacteria</taxon>
        <taxon>Pseudomonadati</taxon>
        <taxon>Thermodesulfobacteriota</taxon>
        <taxon>Syntrophobacteria</taxon>
        <taxon>Syntrophobacterales</taxon>
        <taxon>Syntrophobacteraceae</taxon>
        <taxon>Desulfacinum</taxon>
    </lineage>
</organism>
<dbReference type="HAMAP" id="MF_00583_B">
    <property type="entry name" value="RibP_PPkinase_B"/>
    <property type="match status" value="1"/>
</dbReference>
<evidence type="ECO:0000259" key="13">
    <source>
        <dbReference type="Pfam" id="PF13793"/>
    </source>
</evidence>
<evidence type="ECO:0000256" key="8">
    <source>
        <dbReference type="ARBA" id="ARBA00022842"/>
    </source>
</evidence>
<feature type="binding site" evidence="12">
    <location>
        <position position="171"/>
    </location>
    <ligand>
        <name>Mg(2+)</name>
        <dbReference type="ChEBI" id="CHEBI:18420"/>
    </ligand>
</feature>
<evidence type="ECO:0000256" key="9">
    <source>
        <dbReference type="ARBA" id="ARBA00049535"/>
    </source>
</evidence>
<evidence type="ECO:0000256" key="7">
    <source>
        <dbReference type="ARBA" id="ARBA00022840"/>
    </source>
</evidence>
<dbReference type="GO" id="GO:0006164">
    <property type="term" value="P:purine nucleotide biosynthetic process"/>
    <property type="evidence" value="ECO:0007669"/>
    <property type="project" value="TreeGrafter"/>
</dbReference>
<dbReference type="GO" id="GO:0005737">
    <property type="term" value="C:cytoplasm"/>
    <property type="evidence" value="ECO:0007669"/>
    <property type="project" value="UniProtKB-SubCell"/>
</dbReference>
<dbReference type="NCBIfam" id="TIGR01251">
    <property type="entry name" value="ribP_PPkin"/>
    <property type="match status" value="1"/>
</dbReference>
<gene>
    <name evidence="12" type="primary">prs</name>
    <name evidence="14" type="ORF">SAMN02745206_01822</name>
</gene>
<feature type="binding site" evidence="12">
    <location>
        <position position="132"/>
    </location>
    <ligand>
        <name>Mg(2+)</name>
        <dbReference type="ChEBI" id="CHEBI:18420"/>
    </ligand>
</feature>
<dbReference type="GO" id="GO:0005524">
    <property type="term" value="F:ATP binding"/>
    <property type="evidence" value="ECO:0007669"/>
    <property type="project" value="UniProtKB-KW"/>
</dbReference>
<dbReference type="Pfam" id="PF13793">
    <property type="entry name" value="Pribosyltran_N"/>
    <property type="match status" value="1"/>
</dbReference>
<evidence type="ECO:0000256" key="5">
    <source>
        <dbReference type="ARBA" id="ARBA00022741"/>
    </source>
</evidence>
<evidence type="ECO:0000256" key="12">
    <source>
        <dbReference type="HAMAP-Rule" id="MF_00583"/>
    </source>
</evidence>
<dbReference type="Gene3D" id="3.40.50.2020">
    <property type="match status" value="2"/>
</dbReference>
<dbReference type="InterPro" id="IPR005946">
    <property type="entry name" value="Rib-P_diPkinase"/>
</dbReference>
<comment type="similarity">
    <text evidence="11 12">Belongs to the ribose-phosphate pyrophosphokinase family. Class I subfamily.</text>
</comment>
<evidence type="ECO:0000256" key="11">
    <source>
        <dbReference type="ARBA" id="ARBA00061444"/>
    </source>
</evidence>
<comment type="function">
    <text evidence="10 12">Involved in the biosynthesis of the central metabolite phospho-alpha-D-ribosyl-1-pyrophosphate (PRPP) via the transfer of pyrophosphoryl group from ATP to 1-hydroxyl of ribose-5-phosphate (Rib-5-P).</text>
</comment>
<evidence type="ECO:0000256" key="10">
    <source>
        <dbReference type="ARBA" id="ARBA00054914"/>
    </source>
</evidence>
<dbReference type="SMART" id="SM01400">
    <property type="entry name" value="Pribosyltran_N"/>
    <property type="match status" value="1"/>
</dbReference>
<dbReference type="EC" id="2.7.6.1" evidence="12"/>
<feature type="binding site" evidence="12">
    <location>
        <begin position="224"/>
        <end position="228"/>
    </location>
    <ligand>
        <name>D-ribose 5-phosphate</name>
        <dbReference type="ChEBI" id="CHEBI:78346"/>
    </ligand>
</feature>
<dbReference type="GO" id="GO:0006015">
    <property type="term" value="P:5-phosphoribose 1-diphosphate biosynthetic process"/>
    <property type="evidence" value="ECO:0007669"/>
    <property type="project" value="UniProtKB-UniRule"/>
</dbReference>